<evidence type="ECO:0000313" key="2">
    <source>
        <dbReference type="Proteomes" id="UP000634134"/>
    </source>
</evidence>
<evidence type="ECO:0000313" key="1">
    <source>
        <dbReference type="EMBL" id="MBE9466317.1"/>
    </source>
</evidence>
<proteinExistence type="predicted"/>
<sequence>MVALDCQNFRIVIPASIVGLLSKIEDPVNGLLILHLASLNLIKAEDLDTSRWVQKLNEQYLTDESWLFAYEISLKKWIGTDFTYVNRNPYFKQLRKAKVSFYDESRQIEVVNFSKVQTVETDQEVEYSSVSGTVDVQTQTSTDSNQPVSRLNYQNLGDMLRGFDNMIEGDELDLDYLDY</sequence>
<protein>
    <submittedName>
        <fullName evidence="1">Uncharacterized protein</fullName>
    </submittedName>
</protein>
<gene>
    <name evidence="1" type="ORF">IEE83_30995</name>
</gene>
<organism evidence="1 2">
    <name type="scientific">Dyadobacter subterraneus</name>
    <dbReference type="NCBI Taxonomy" id="2773304"/>
    <lineage>
        <taxon>Bacteria</taxon>
        <taxon>Pseudomonadati</taxon>
        <taxon>Bacteroidota</taxon>
        <taxon>Cytophagia</taxon>
        <taxon>Cytophagales</taxon>
        <taxon>Spirosomataceae</taxon>
        <taxon>Dyadobacter</taxon>
    </lineage>
</organism>
<dbReference type="RefSeq" id="WP_194124548.1">
    <property type="nucleotide sequence ID" value="NZ_JACYGY010000002.1"/>
</dbReference>
<dbReference type="Proteomes" id="UP000634134">
    <property type="component" value="Unassembled WGS sequence"/>
</dbReference>
<keyword evidence="2" id="KW-1185">Reference proteome</keyword>
<name>A0ABR9WLB7_9BACT</name>
<accession>A0ABR9WLB7</accession>
<dbReference type="EMBL" id="JACYGY010000002">
    <property type="protein sequence ID" value="MBE9466317.1"/>
    <property type="molecule type" value="Genomic_DNA"/>
</dbReference>
<comment type="caution">
    <text evidence="1">The sequence shown here is derived from an EMBL/GenBank/DDBJ whole genome shotgun (WGS) entry which is preliminary data.</text>
</comment>
<reference evidence="2" key="1">
    <citation type="submission" date="2023-07" db="EMBL/GenBank/DDBJ databases">
        <title>Dyadobacter sp. nov 'subterranea' isolated from contaminted grondwater.</title>
        <authorList>
            <person name="Szabo I."/>
            <person name="Al-Omari J."/>
            <person name="Szerdahelyi S.G."/>
            <person name="Rado J."/>
        </authorList>
    </citation>
    <scope>NUCLEOTIDE SEQUENCE [LARGE SCALE GENOMIC DNA]</scope>
    <source>
        <strain evidence="2">UP-52</strain>
    </source>
</reference>